<dbReference type="EMBL" id="OEJX01000064">
    <property type="protein sequence ID" value="SOR63382.1"/>
    <property type="molecule type" value="Genomic_DNA"/>
</dbReference>
<reference evidence="1 2" key="1">
    <citation type="submission" date="2017-11" db="EMBL/GenBank/DDBJ databases">
        <authorList>
            <person name="Lechat P."/>
        </authorList>
    </citation>
    <scope>NUCLEOTIDE SEQUENCE [LARGE SCALE GENOMIC DNA]</scope>
    <source>
        <strain evidence="1">L495</strain>
    </source>
</reference>
<evidence type="ECO:0000313" key="2">
    <source>
        <dbReference type="Proteomes" id="UP000234460"/>
    </source>
</evidence>
<name>A0AAQ1P413_LEPIR</name>
<dbReference type="Proteomes" id="UP000234460">
    <property type="component" value="Chromosome LMANV2"/>
</dbReference>
<dbReference type="RefSeq" id="WP_001115247.1">
    <property type="nucleotide sequence ID" value="NZ_CP011931.1"/>
</dbReference>
<protein>
    <submittedName>
        <fullName evidence="1">Uncharacterized protein</fullName>
    </submittedName>
</protein>
<evidence type="ECO:0000313" key="1">
    <source>
        <dbReference type="EMBL" id="SOR63382.1"/>
    </source>
</evidence>
<organism evidence="1 2">
    <name type="scientific">Leptospira interrogans serovar Manilae</name>
    <dbReference type="NCBI Taxonomy" id="214675"/>
    <lineage>
        <taxon>Bacteria</taxon>
        <taxon>Pseudomonadati</taxon>
        <taxon>Spirochaetota</taxon>
        <taxon>Spirochaetia</taxon>
        <taxon>Leptospirales</taxon>
        <taxon>Leptospiraceae</taxon>
        <taxon>Leptospira</taxon>
    </lineage>
</organism>
<sequence length="154" mass="17764">MPESPFEYDGKYKPSGDVRHVIDWSGYSGEVNIPNSLRIFYGFLEESEKRRISFIVQSGTVYREQFTFEIYSKDPQISEFNKIFSQSNIQIPNFSKSVRTYDYDTKGTNIPGIPERVKKEAVDFFKDAKNIILVGLGAFIVWQIVKDDILGRGK</sequence>
<accession>A0AAQ1P413</accession>
<dbReference type="AlphaFoldDB" id="A0AAQ1P413"/>
<proteinExistence type="predicted"/>
<gene>
    <name evidence="1" type="ORF">LMANV2_670046</name>
</gene>
<comment type="caution">
    <text evidence="1">The sequence shown here is derived from an EMBL/GenBank/DDBJ whole genome shotgun (WGS) entry which is preliminary data.</text>
</comment>